<evidence type="ECO:0000313" key="3">
    <source>
        <dbReference type="Proteomes" id="UP000004184"/>
    </source>
</evidence>
<dbReference type="EMBL" id="GG657757">
    <property type="protein sequence ID" value="EFL35013.1"/>
    <property type="molecule type" value="Genomic_DNA"/>
</dbReference>
<evidence type="ECO:0000256" key="1">
    <source>
        <dbReference type="SAM" id="MobiDB-lite"/>
    </source>
</evidence>
<organism evidence="2 3">
    <name type="scientific">Streptomyces viridochromogenes (strain DSM 40736 / JCM 4977 / BCRC 1201 / Tue 494)</name>
    <dbReference type="NCBI Taxonomy" id="591159"/>
    <lineage>
        <taxon>Bacteria</taxon>
        <taxon>Bacillati</taxon>
        <taxon>Actinomycetota</taxon>
        <taxon>Actinomycetes</taxon>
        <taxon>Kitasatosporales</taxon>
        <taxon>Streptomycetaceae</taxon>
        <taxon>Streptomyces</taxon>
    </lineage>
</organism>
<dbReference type="Proteomes" id="UP000004184">
    <property type="component" value="Unassembled WGS sequence"/>
</dbReference>
<name>D9XHJ4_STRVT</name>
<proteinExistence type="predicted"/>
<feature type="compositionally biased region" description="Pro residues" evidence="1">
    <location>
        <begin position="1"/>
        <end position="10"/>
    </location>
</feature>
<dbReference type="HOGENOM" id="CLU_1676919_0_0_11"/>
<feature type="compositionally biased region" description="Polar residues" evidence="1">
    <location>
        <begin position="130"/>
        <end position="140"/>
    </location>
</feature>
<feature type="region of interest" description="Disordered" evidence="1">
    <location>
        <begin position="1"/>
        <end position="93"/>
    </location>
</feature>
<evidence type="ECO:0000313" key="2">
    <source>
        <dbReference type="EMBL" id="EFL35013.1"/>
    </source>
</evidence>
<accession>D9XHJ4</accession>
<dbReference type="AlphaFoldDB" id="D9XHJ4"/>
<reference evidence="3" key="1">
    <citation type="submission" date="2009-02" db="EMBL/GenBank/DDBJ databases">
        <title>Annotation of Streptomyces viridochromogenes strain DSM 40736.</title>
        <authorList>
            <consortium name="The Broad Institute Genome Sequencing Platform"/>
            <consortium name="Broad Institute Microbial Sequencing Center"/>
            <person name="Fischbach M."/>
            <person name="Godfrey P."/>
            <person name="Ward D."/>
            <person name="Young S."/>
            <person name="Zeng Q."/>
            <person name="Koehrsen M."/>
            <person name="Alvarado L."/>
            <person name="Berlin A.M."/>
            <person name="Bochicchio J."/>
            <person name="Borenstein D."/>
            <person name="Chapman S.B."/>
            <person name="Chen Z."/>
            <person name="Engels R."/>
            <person name="Freedman E."/>
            <person name="Gellesch M."/>
            <person name="Goldberg J."/>
            <person name="Griggs A."/>
            <person name="Gujja S."/>
            <person name="Heilman E.R."/>
            <person name="Heiman D.I."/>
            <person name="Hepburn T.A."/>
            <person name="Howarth C."/>
            <person name="Jen D."/>
            <person name="Larson L."/>
            <person name="Lewis B."/>
            <person name="Mehta T."/>
            <person name="Park D."/>
            <person name="Pearson M."/>
            <person name="Richards J."/>
            <person name="Roberts A."/>
            <person name="Saif S."/>
            <person name="Shea T.D."/>
            <person name="Shenoy N."/>
            <person name="Sisk P."/>
            <person name="Stolte C."/>
            <person name="Sykes S.N."/>
            <person name="Thomson T."/>
            <person name="Walk T."/>
            <person name="White J."/>
            <person name="Yandava C."/>
            <person name="Straight P."/>
            <person name="Clardy J."/>
            <person name="Hung D."/>
            <person name="Kolter R."/>
            <person name="Mekalanos J."/>
            <person name="Walker S."/>
            <person name="Walsh C.T."/>
            <person name="Wieland-Brown L.C."/>
            <person name="Haas B."/>
            <person name="Nusbaum C."/>
            <person name="Birren B."/>
        </authorList>
    </citation>
    <scope>NUCLEOTIDE SEQUENCE [LARGE SCALE GENOMIC DNA]</scope>
    <source>
        <strain evidence="3">DSM 40736 / JCM 4977 / BCRC 1201 / Tue 494</strain>
    </source>
</reference>
<feature type="region of interest" description="Disordered" evidence="1">
    <location>
        <begin position="130"/>
        <end position="157"/>
    </location>
</feature>
<keyword evidence="3" id="KW-1185">Reference proteome</keyword>
<sequence length="157" mass="16361">MAPPEAPPEAPLDVPLDVPLEATPDGTPGGAPEGAPDGTPDGAPLGIPEGAWQACRCCPDPPPLPEDDEESPEPQATNARADDSTSRVTAGTRRARFMRDNSKADEGVLRRALNQRRMGLPWARPVTALSARQSAPQDTRPTCGFTPALRPGAGTAP</sequence>
<feature type="compositionally biased region" description="Low complexity" evidence="1">
    <location>
        <begin position="11"/>
        <end position="22"/>
    </location>
</feature>
<protein>
    <submittedName>
        <fullName evidence="2">Predicted protein</fullName>
    </submittedName>
</protein>
<gene>
    <name evidence="2" type="ORF">SSQG_05531</name>
</gene>